<dbReference type="GO" id="GO:0003700">
    <property type="term" value="F:DNA-binding transcription factor activity"/>
    <property type="evidence" value="ECO:0007669"/>
    <property type="project" value="InterPro"/>
</dbReference>
<proteinExistence type="predicted"/>
<dbReference type="OrthoDB" id="996843at2"/>
<dbReference type="PANTHER" id="PTHR42756">
    <property type="entry name" value="TRANSCRIPTIONAL REGULATOR, MARR"/>
    <property type="match status" value="1"/>
</dbReference>
<evidence type="ECO:0000259" key="4">
    <source>
        <dbReference type="PROSITE" id="PS50995"/>
    </source>
</evidence>
<dbReference type="PANTHER" id="PTHR42756:SF1">
    <property type="entry name" value="TRANSCRIPTIONAL REPRESSOR OF EMRAB OPERON"/>
    <property type="match status" value="1"/>
</dbReference>
<evidence type="ECO:0000313" key="6">
    <source>
        <dbReference type="Proteomes" id="UP000181790"/>
    </source>
</evidence>
<dbReference type="EMBL" id="MORL01000001">
    <property type="protein sequence ID" value="OIN60664.1"/>
    <property type="molecule type" value="Genomic_DNA"/>
</dbReference>
<sequence length="157" mass="17967">MSTTTAQDIKERVASRLGRLVGFNINHVAHLMAKHVNRELLKTGYTLQMEQLPVLFMIYFSTELMSQQEIANLLQKDKSGVQRTIKTLERDGYLRVQQDDVDRRKNNVQLTAAGRNIIDRVVQSAHTFDQELTSKLTTEEVDTLLGILNKIARNLEN</sequence>
<evidence type="ECO:0000256" key="2">
    <source>
        <dbReference type="ARBA" id="ARBA00023125"/>
    </source>
</evidence>
<dbReference type="PRINTS" id="PR00598">
    <property type="entry name" value="HTHMARR"/>
</dbReference>
<dbReference type="InterPro" id="IPR036390">
    <property type="entry name" value="WH_DNA-bd_sf"/>
</dbReference>
<evidence type="ECO:0000256" key="1">
    <source>
        <dbReference type="ARBA" id="ARBA00023015"/>
    </source>
</evidence>
<dbReference type="Pfam" id="PF12802">
    <property type="entry name" value="MarR_2"/>
    <property type="match status" value="1"/>
</dbReference>
<dbReference type="PROSITE" id="PS50995">
    <property type="entry name" value="HTH_MARR_2"/>
    <property type="match status" value="1"/>
</dbReference>
<dbReference type="InterPro" id="IPR036388">
    <property type="entry name" value="WH-like_DNA-bd_sf"/>
</dbReference>
<protein>
    <submittedName>
        <fullName evidence="5">MarR family transcriptional regulator</fullName>
    </submittedName>
</protein>
<keyword evidence="2" id="KW-0238">DNA-binding</keyword>
<comment type="caution">
    <text evidence="5">The sequence shown here is derived from an EMBL/GenBank/DDBJ whole genome shotgun (WGS) entry which is preliminary data.</text>
</comment>
<reference evidence="5 6" key="1">
    <citation type="submission" date="2016-10" db="EMBL/GenBank/DDBJ databases">
        <title>Arsenicibacter rosenii gen. nov., sp. nov., an efficient arsenic-methylating bacterium isolated from an arsenic-contaminated paddy soil.</title>
        <authorList>
            <person name="Huang K."/>
        </authorList>
    </citation>
    <scope>NUCLEOTIDE SEQUENCE [LARGE SCALE GENOMIC DNA]</scope>
    <source>
        <strain evidence="5 6">SM-1</strain>
    </source>
</reference>
<evidence type="ECO:0000256" key="3">
    <source>
        <dbReference type="ARBA" id="ARBA00023163"/>
    </source>
</evidence>
<keyword evidence="3" id="KW-0804">Transcription</keyword>
<dbReference type="SUPFAM" id="SSF46785">
    <property type="entry name" value="Winged helix' DNA-binding domain"/>
    <property type="match status" value="1"/>
</dbReference>
<dbReference type="GO" id="GO:0003677">
    <property type="term" value="F:DNA binding"/>
    <property type="evidence" value="ECO:0007669"/>
    <property type="project" value="UniProtKB-KW"/>
</dbReference>
<feature type="domain" description="HTH marR-type" evidence="4">
    <location>
        <begin position="14"/>
        <end position="153"/>
    </location>
</feature>
<keyword evidence="1" id="KW-0805">Transcription regulation</keyword>
<evidence type="ECO:0000313" key="5">
    <source>
        <dbReference type="EMBL" id="OIN60664.1"/>
    </source>
</evidence>
<keyword evidence="6" id="KW-1185">Reference proteome</keyword>
<gene>
    <name evidence="5" type="ORF">BLX24_00680</name>
</gene>
<dbReference type="AlphaFoldDB" id="A0A1S2VPI7"/>
<organism evidence="5 6">
    <name type="scientific">Arsenicibacter rosenii</name>
    <dbReference type="NCBI Taxonomy" id="1750698"/>
    <lineage>
        <taxon>Bacteria</taxon>
        <taxon>Pseudomonadati</taxon>
        <taxon>Bacteroidota</taxon>
        <taxon>Cytophagia</taxon>
        <taxon>Cytophagales</taxon>
        <taxon>Spirosomataceae</taxon>
        <taxon>Arsenicibacter</taxon>
    </lineage>
</organism>
<dbReference type="InterPro" id="IPR000835">
    <property type="entry name" value="HTH_MarR-typ"/>
</dbReference>
<name>A0A1S2VPI7_9BACT</name>
<dbReference type="Gene3D" id="1.10.10.10">
    <property type="entry name" value="Winged helix-like DNA-binding domain superfamily/Winged helix DNA-binding domain"/>
    <property type="match status" value="1"/>
</dbReference>
<dbReference type="Proteomes" id="UP000181790">
    <property type="component" value="Unassembled WGS sequence"/>
</dbReference>
<dbReference type="SMART" id="SM00347">
    <property type="entry name" value="HTH_MARR"/>
    <property type="match status" value="1"/>
</dbReference>
<dbReference type="RefSeq" id="WP_071501165.1">
    <property type="nucleotide sequence ID" value="NZ_MORL01000001.1"/>
</dbReference>
<accession>A0A1S2VPI7</accession>